<proteinExistence type="predicted"/>
<accession>A0A834VG47</accession>
<organism evidence="2">
    <name type="scientific">Sarcoptes scabiei</name>
    <name type="common">Itch mite</name>
    <name type="synonym">Acarus scabiei</name>
    <dbReference type="NCBI Taxonomy" id="52283"/>
    <lineage>
        <taxon>Eukaryota</taxon>
        <taxon>Metazoa</taxon>
        <taxon>Ecdysozoa</taxon>
        <taxon>Arthropoda</taxon>
        <taxon>Chelicerata</taxon>
        <taxon>Arachnida</taxon>
        <taxon>Acari</taxon>
        <taxon>Acariformes</taxon>
        <taxon>Sarcoptiformes</taxon>
        <taxon>Astigmata</taxon>
        <taxon>Psoroptidia</taxon>
        <taxon>Sarcoptoidea</taxon>
        <taxon>Sarcoptidae</taxon>
        <taxon>Sarcoptinae</taxon>
        <taxon>Sarcoptes</taxon>
    </lineage>
</organism>
<dbReference type="Proteomes" id="UP000070412">
    <property type="component" value="Unassembled WGS sequence"/>
</dbReference>
<evidence type="ECO:0000313" key="3">
    <source>
        <dbReference type="EnsemblMetazoa" id="KAF7496407.1"/>
    </source>
</evidence>
<reference evidence="3" key="3">
    <citation type="submission" date="2022-06" db="UniProtKB">
        <authorList>
            <consortium name="EnsemblMetazoa"/>
        </authorList>
    </citation>
    <scope>IDENTIFICATION</scope>
</reference>
<feature type="compositionally biased region" description="Low complexity" evidence="1">
    <location>
        <begin position="257"/>
        <end position="276"/>
    </location>
</feature>
<feature type="region of interest" description="Disordered" evidence="1">
    <location>
        <begin position="1"/>
        <end position="68"/>
    </location>
</feature>
<feature type="compositionally biased region" description="Low complexity" evidence="1">
    <location>
        <begin position="47"/>
        <end position="68"/>
    </location>
</feature>
<evidence type="ECO:0000313" key="4">
    <source>
        <dbReference type="Proteomes" id="UP000070412"/>
    </source>
</evidence>
<gene>
    <name evidence="2" type="ORF">SSS_6998</name>
</gene>
<evidence type="ECO:0000256" key="1">
    <source>
        <dbReference type="SAM" id="MobiDB-lite"/>
    </source>
</evidence>
<sequence>MDHHHHHHHPQDQHRQLSTSKPRLLIDQSINVNTIENSKQQSKDKISPLTTSTSPSSSTSSSSKTSSSSFLSNFLRRKNFSHQLSRENSDDLIMFESNRMFVSSPRSSSPRSSSSSSSQSKSFVRESMKRNQIAAEFFAQKFQQQFHMNRFDRQQSTIFPRSLNQTNRNDSKEIDYYFTQPYYPYYYRQYYLNNFGFGIGGKYHLAKGLERKSNRFESQTKTREDKKRNKTPQSYSNRNSIVDDKSTKQPKRLQSRSSPSPSPSSSSTKTTTTTTTASKLDQFNDVDGGDGDGDGDDNLI</sequence>
<feature type="compositionally biased region" description="Polar residues" evidence="1">
    <location>
        <begin position="28"/>
        <end position="40"/>
    </location>
</feature>
<feature type="region of interest" description="Disordered" evidence="1">
    <location>
        <begin position="213"/>
        <end position="300"/>
    </location>
</feature>
<dbReference type="AlphaFoldDB" id="A0A834VG47"/>
<name>A0A834VG47_SARSC</name>
<reference evidence="2" key="2">
    <citation type="submission" date="2020-01" db="EMBL/GenBank/DDBJ databases">
        <authorList>
            <person name="Korhonen P.K.K."/>
            <person name="Guangxu M.G."/>
            <person name="Wang T.W."/>
            <person name="Stroehlein A.J.S."/>
            <person name="Young N.D."/>
            <person name="Ang C.-S.A."/>
            <person name="Fernando D.W.F."/>
            <person name="Lu H.L."/>
            <person name="Taylor S.T."/>
            <person name="Ehtesham M.E.M."/>
            <person name="Najaraj S.H.N."/>
            <person name="Harsha G.H.G."/>
            <person name="Madugundu A.M."/>
            <person name="Renuse S.R."/>
            <person name="Holt D.H."/>
            <person name="Pandey A.P."/>
            <person name="Papenfuss A.P."/>
            <person name="Gasser R.B.G."/>
            <person name="Fischer K.F."/>
        </authorList>
    </citation>
    <scope>NUCLEOTIDE SEQUENCE</scope>
    <source>
        <strain evidence="2">SSS_KF_BRIS2020</strain>
    </source>
</reference>
<feature type="compositionally biased region" description="Basic and acidic residues" evidence="1">
    <location>
        <begin position="213"/>
        <end position="227"/>
    </location>
</feature>
<dbReference type="EnsemblMetazoa" id="SSS_6998s_mrna">
    <property type="protein sequence ID" value="KAF7496407.1"/>
    <property type="gene ID" value="SSS_6998"/>
</dbReference>
<evidence type="ECO:0000313" key="2">
    <source>
        <dbReference type="EMBL" id="KAF7496407.1"/>
    </source>
</evidence>
<protein>
    <submittedName>
        <fullName evidence="2 3">Uncharacterized protein</fullName>
    </submittedName>
</protein>
<dbReference type="EMBL" id="WVUK01000008">
    <property type="protein sequence ID" value="KAF7496407.1"/>
    <property type="molecule type" value="Genomic_DNA"/>
</dbReference>
<keyword evidence="4" id="KW-1185">Reference proteome</keyword>
<feature type="compositionally biased region" description="Low complexity" evidence="1">
    <location>
        <begin position="103"/>
        <end position="122"/>
    </location>
</feature>
<reference evidence="4" key="1">
    <citation type="journal article" date="2020" name="PLoS Negl. Trop. Dis.">
        <title>High-quality nuclear genome for Sarcoptes scabiei-A critical resource for a neglected parasite.</title>
        <authorList>
            <person name="Korhonen P.K."/>
            <person name="Gasser R.B."/>
            <person name="Ma G."/>
            <person name="Wang T."/>
            <person name="Stroehlein A.J."/>
            <person name="Young N.D."/>
            <person name="Ang C.S."/>
            <person name="Fernando D.D."/>
            <person name="Lu H.C."/>
            <person name="Taylor S."/>
            <person name="Reynolds S.L."/>
            <person name="Mofiz E."/>
            <person name="Najaraj S.H."/>
            <person name="Gowda H."/>
            <person name="Madugundu A."/>
            <person name="Renuse S."/>
            <person name="Holt D."/>
            <person name="Pandey A."/>
            <person name="Papenfuss A.T."/>
            <person name="Fischer K."/>
        </authorList>
    </citation>
    <scope>NUCLEOTIDE SEQUENCE [LARGE SCALE GENOMIC DNA]</scope>
</reference>
<feature type="compositionally biased region" description="Polar residues" evidence="1">
    <location>
        <begin position="231"/>
        <end position="240"/>
    </location>
</feature>
<feature type="compositionally biased region" description="Acidic residues" evidence="1">
    <location>
        <begin position="287"/>
        <end position="300"/>
    </location>
</feature>
<feature type="region of interest" description="Disordered" evidence="1">
    <location>
        <begin position="103"/>
        <end position="125"/>
    </location>
</feature>